<dbReference type="SMART" id="SM00407">
    <property type="entry name" value="IGc1"/>
    <property type="match status" value="1"/>
</dbReference>
<dbReference type="InterPro" id="IPR036179">
    <property type="entry name" value="Ig-like_dom_sf"/>
</dbReference>
<proteinExistence type="predicted"/>
<comment type="caution">
    <text evidence="4">The sequence shown here is derived from an EMBL/GenBank/DDBJ whole genome shotgun (WGS) entry which is preliminary data.</text>
</comment>
<evidence type="ECO:0000313" key="4">
    <source>
        <dbReference type="EMBL" id="KAI7795500.1"/>
    </source>
</evidence>
<dbReference type="InterPro" id="IPR003597">
    <property type="entry name" value="Ig_C1-set"/>
</dbReference>
<keyword evidence="1" id="KW-0393">Immunoglobulin domain</keyword>
<protein>
    <recommendedName>
        <fullName evidence="3">Ig-like domain-containing protein</fullName>
    </recommendedName>
</protein>
<dbReference type="PANTHER" id="PTHR23411">
    <property type="entry name" value="TAPASIN"/>
    <property type="match status" value="1"/>
</dbReference>
<dbReference type="Pfam" id="PF07654">
    <property type="entry name" value="C1-set"/>
    <property type="match status" value="1"/>
</dbReference>
<sequence length="163" mass="18517">MNEHNRMKLSVMILSPLLLRVFFNSCVFGGKAQMNQIFSRGLQLIVEVPRVVFHHLVTPKVHLLLPVQVQSKRPGTVTLACVITGLQSKAVRITWKVNGTSGLRKHTSTAEVHRERRGTFSAVGLYTVLAHKWSHENTYRCEVTYKGRFHYNKAESSLCKPSF</sequence>
<keyword evidence="2" id="KW-0732">Signal</keyword>
<dbReference type="EMBL" id="JAFHDT010000020">
    <property type="protein sequence ID" value="KAI7795500.1"/>
    <property type="molecule type" value="Genomic_DNA"/>
</dbReference>
<dbReference type="Gene3D" id="2.60.40.10">
    <property type="entry name" value="Immunoglobulins"/>
    <property type="match status" value="1"/>
</dbReference>
<dbReference type="InterPro" id="IPR013783">
    <property type="entry name" value="Ig-like_fold"/>
</dbReference>
<accession>A0A9W7TE26</accession>
<dbReference type="Proteomes" id="UP001059041">
    <property type="component" value="Linkage Group LG20"/>
</dbReference>
<evidence type="ECO:0000259" key="3">
    <source>
        <dbReference type="PROSITE" id="PS50835"/>
    </source>
</evidence>
<reference evidence="4" key="1">
    <citation type="submission" date="2021-02" db="EMBL/GenBank/DDBJ databases">
        <title>Comparative genomics reveals that relaxation of natural selection precedes convergent phenotypic evolution of cavefish.</title>
        <authorList>
            <person name="Peng Z."/>
        </authorList>
    </citation>
    <scope>NUCLEOTIDE SEQUENCE</scope>
    <source>
        <tissue evidence="4">Muscle</tissue>
    </source>
</reference>
<keyword evidence="5" id="KW-1185">Reference proteome</keyword>
<dbReference type="SUPFAM" id="SSF48726">
    <property type="entry name" value="Immunoglobulin"/>
    <property type="match status" value="1"/>
</dbReference>
<dbReference type="CDD" id="cd00098">
    <property type="entry name" value="IgC1"/>
    <property type="match status" value="1"/>
</dbReference>
<dbReference type="AlphaFoldDB" id="A0A9W7TE26"/>
<evidence type="ECO:0000256" key="2">
    <source>
        <dbReference type="SAM" id="SignalP"/>
    </source>
</evidence>
<feature type="signal peptide" evidence="2">
    <location>
        <begin position="1"/>
        <end position="32"/>
    </location>
</feature>
<dbReference type="PROSITE" id="PS50835">
    <property type="entry name" value="IG_LIKE"/>
    <property type="match status" value="1"/>
</dbReference>
<name>A0A9W7TE26_TRIRA</name>
<dbReference type="InterPro" id="IPR050380">
    <property type="entry name" value="Immune_Resp_Modulators"/>
</dbReference>
<gene>
    <name evidence="4" type="ORF">IRJ41_021768</name>
</gene>
<feature type="domain" description="Ig-like" evidence="3">
    <location>
        <begin position="59"/>
        <end position="157"/>
    </location>
</feature>
<organism evidence="4 5">
    <name type="scientific">Triplophysa rosa</name>
    <name type="common">Cave loach</name>
    <dbReference type="NCBI Taxonomy" id="992332"/>
    <lineage>
        <taxon>Eukaryota</taxon>
        <taxon>Metazoa</taxon>
        <taxon>Chordata</taxon>
        <taxon>Craniata</taxon>
        <taxon>Vertebrata</taxon>
        <taxon>Euteleostomi</taxon>
        <taxon>Actinopterygii</taxon>
        <taxon>Neopterygii</taxon>
        <taxon>Teleostei</taxon>
        <taxon>Ostariophysi</taxon>
        <taxon>Cypriniformes</taxon>
        <taxon>Nemacheilidae</taxon>
        <taxon>Triplophysa</taxon>
    </lineage>
</organism>
<feature type="chain" id="PRO_5040975392" description="Ig-like domain-containing protein" evidence="2">
    <location>
        <begin position="33"/>
        <end position="163"/>
    </location>
</feature>
<evidence type="ECO:0000313" key="5">
    <source>
        <dbReference type="Proteomes" id="UP001059041"/>
    </source>
</evidence>
<evidence type="ECO:0000256" key="1">
    <source>
        <dbReference type="ARBA" id="ARBA00023319"/>
    </source>
</evidence>
<dbReference type="InterPro" id="IPR007110">
    <property type="entry name" value="Ig-like_dom"/>
</dbReference>